<evidence type="ECO:0008006" key="2">
    <source>
        <dbReference type="Google" id="ProtNLM"/>
    </source>
</evidence>
<name>A0A6C0BMA4_9ZZZZ</name>
<sequence>MFISIHLSHLLSTLSVIRVFRWTLRKKRDRHTVQGEMRHIIHQYQIPNTGYEFERAIGNAMVHGKFPIKCKMYIGSQGRMICVIRDHGNGFDYQAAINQFNRGQKYYHYHGLGFRTYARNRLLKVDWESHGRKIILCYNFT</sequence>
<dbReference type="EMBL" id="MN739179">
    <property type="protein sequence ID" value="QHS92423.1"/>
    <property type="molecule type" value="Genomic_DNA"/>
</dbReference>
<organism evidence="1">
    <name type="scientific">viral metagenome</name>
    <dbReference type="NCBI Taxonomy" id="1070528"/>
    <lineage>
        <taxon>unclassified sequences</taxon>
        <taxon>metagenomes</taxon>
        <taxon>organismal metagenomes</taxon>
    </lineage>
</organism>
<accession>A0A6C0BMA4</accession>
<protein>
    <recommendedName>
        <fullName evidence="2">Histidine kinase/HSP90-like ATPase domain-containing protein</fullName>
    </recommendedName>
</protein>
<reference evidence="1" key="1">
    <citation type="journal article" date="2020" name="Nature">
        <title>Giant virus diversity and host interactions through global metagenomics.</title>
        <authorList>
            <person name="Schulz F."/>
            <person name="Roux S."/>
            <person name="Paez-Espino D."/>
            <person name="Jungbluth S."/>
            <person name="Walsh D.A."/>
            <person name="Denef V.J."/>
            <person name="McMahon K.D."/>
            <person name="Konstantinidis K.T."/>
            <person name="Eloe-Fadrosh E.A."/>
            <person name="Kyrpides N.C."/>
            <person name="Woyke T."/>
        </authorList>
    </citation>
    <scope>NUCLEOTIDE SEQUENCE</scope>
    <source>
        <strain evidence="1">GVMAG-M-3300014204-73</strain>
    </source>
</reference>
<proteinExistence type="predicted"/>
<evidence type="ECO:0000313" key="1">
    <source>
        <dbReference type="EMBL" id="QHS92423.1"/>
    </source>
</evidence>
<dbReference type="AlphaFoldDB" id="A0A6C0BMA4"/>